<dbReference type="Pfam" id="PF09537">
    <property type="entry name" value="DUF2383"/>
    <property type="match status" value="1"/>
</dbReference>
<evidence type="ECO:0000313" key="2">
    <source>
        <dbReference type="EMBL" id="MBD0830911.1"/>
    </source>
</evidence>
<gene>
    <name evidence="2" type="ORF">ICJ83_02090</name>
</gene>
<dbReference type="EMBL" id="JACVXB010000001">
    <property type="protein sequence ID" value="MBD0830911.1"/>
    <property type="molecule type" value="Genomic_DNA"/>
</dbReference>
<accession>A0A8J6UEQ2</accession>
<dbReference type="AlphaFoldDB" id="A0A8J6UEQ2"/>
<evidence type="ECO:0000259" key="1">
    <source>
        <dbReference type="Pfam" id="PF09537"/>
    </source>
</evidence>
<reference evidence="2 3" key="1">
    <citation type="submission" date="2020-09" db="EMBL/GenBank/DDBJ databases">
        <title>TT11 complete genome.</title>
        <authorList>
            <person name="Wu Z."/>
        </authorList>
    </citation>
    <scope>NUCLEOTIDE SEQUENCE [LARGE SCALE GENOMIC DNA]</scope>
    <source>
        <strain evidence="2 3">TT11</strain>
    </source>
</reference>
<keyword evidence="3" id="KW-1185">Reference proteome</keyword>
<dbReference type="Proteomes" id="UP000600588">
    <property type="component" value="Unassembled WGS sequence"/>
</dbReference>
<name>A0A8J6UEQ2_9FLAO</name>
<dbReference type="InterPro" id="IPR019052">
    <property type="entry name" value="DUF2383"/>
</dbReference>
<protein>
    <submittedName>
        <fullName evidence="2">DUF2383 domain-containing protein</fullName>
    </submittedName>
</protein>
<dbReference type="InterPro" id="IPR012347">
    <property type="entry name" value="Ferritin-like"/>
</dbReference>
<dbReference type="RefSeq" id="WP_188228694.1">
    <property type="nucleotide sequence ID" value="NZ_JACVXB010000001.1"/>
</dbReference>
<organism evidence="2 3">
    <name type="scientific">Aestuariibaculum sediminum</name>
    <dbReference type="NCBI Taxonomy" id="2770637"/>
    <lineage>
        <taxon>Bacteria</taxon>
        <taxon>Pseudomonadati</taxon>
        <taxon>Bacteroidota</taxon>
        <taxon>Flavobacteriia</taxon>
        <taxon>Flavobacteriales</taxon>
        <taxon>Flavobacteriaceae</taxon>
    </lineage>
</organism>
<dbReference type="Gene3D" id="1.20.1260.10">
    <property type="match status" value="1"/>
</dbReference>
<proteinExistence type="predicted"/>
<sequence>MNAGRIFYKVKELLVFNDGVEKVYLEAMEAIDNEDLKRFFKERSEERQKFSLDLKAEMDIIEEKSDQPAGLSSNFYEIWRNFRNLVAFKDETGLLSEIYRLKLESVDMYNQLLMEPNLDLSTCKLLEKQRDDIQSSIQALTRELDLAY</sequence>
<comment type="caution">
    <text evidence="2">The sequence shown here is derived from an EMBL/GenBank/DDBJ whole genome shotgun (WGS) entry which is preliminary data.</text>
</comment>
<evidence type="ECO:0000313" key="3">
    <source>
        <dbReference type="Proteomes" id="UP000600588"/>
    </source>
</evidence>
<feature type="domain" description="DUF2383" evidence="1">
    <location>
        <begin position="11"/>
        <end position="114"/>
    </location>
</feature>